<gene>
    <name evidence="4" type="ORF">HHI36_017724</name>
</gene>
<dbReference type="PANTHER" id="PTHR18952">
    <property type="entry name" value="CARBONIC ANHYDRASE"/>
    <property type="match status" value="1"/>
</dbReference>
<dbReference type="Gene3D" id="3.10.200.10">
    <property type="entry name" value="Alpha carbonic anhydrase"/>
    <property type="match status" value="1"/>
</dbReference>
<proteinExistence type="inferred from homology"/>
<keyword evidence="2" id="KW-1133">Transmembrane helix</keyword>
<accession>A0ABD2NP73</accession>
<dbReference type="Pfam" id="PF00194">
    <property type="entry name" value="Carb_anhydrase"/>
    <property type="match status" value="1"/>
</dbReference>
<keyword evidence="2" id="KW-0472">Membrane</keyword>
<protein>
    <recommendedName>
        <fullName evidence="3">Alpha-carbonic anhydrase domain-containing protein</fullName>
    </recommendedName>
</protein>
<dbReference type="SMART" id="SM01057">
    <property type="entry name" value="Carb_anhydrase"/>
    <property type="match status" value="1"/>
</dbReference>
<keyword evidence="2" id="KW-0812">Transmembrane</keyword>
<comment type="similarity">
    <text evidence="1">Belongs to the alpha-carbonic anhydrase family.</text>
</comment>
<organism evidence="4 5">
    <name type="scientific">Cryptolaemus montrouzieri</name>
    <dbReference type="NCBI Taxonomy" id="559131"/>
    <lineage>
        <taxon>Eukaryota</taxon>
        <taxon>Metazoa</taxon>
        <taxon>Ecdysozoa</taxon>
        <taxon>Arthropoda</taxon>
        <taxon>Hexapoda</taxon>
        <taxon>Insecta</taxon>
        <taxon>Pterygota</taxon>
        <taxon>Neoptera</taxon>
        <taxon>Endopterygota</taxon>
        <taxon>Coleoptera</taxon>
        <taxon>Polyphaga</taxon>
        <taxon>Cucujiformia</taxon>
        <taxon>Coccinelloidea</taxon>
        <taxon>Coccinellidae</taxon>
        <taxon>Scymninae</taxon>
        <taxon>Scymnini</taxon>
        <taxon>Cryptolaemus</taxon>
    </lineage>
</organism>
<dbReference type="PANTHER" id="PTHR18952:SF227">
    <property type="entry name" value="CARBONIC ANHYDRASE 13-RELATED"/>
    <property type="match status" value="1"/>
</dbReference>
<dbReference type="InterPro" id="IPR023561">
    <property type="entry name" value="Carbonic_anhydrase_a-class"/>
</dbReference>
<dbReference type="AlphaFoldDB" id="A0ABD2NP73"/>
<comment type="caution">
    <text evidence="4">The sequence shown here is derived from an EMBL/GenBank/DDBJ whole genome shotgun (WGS) entry which is preliminary data.</text>
</comment>
<dbReference type="InterPro" id="IPR036398">
    <property type="entry name" value="CA_dom_sf"/>
</dbReference>
<name>A0ABD2NP73_9CUCU</name>
<dbReference type="InterPro" id="IPR001148">
    <property type="entry name" value="CA_dom"/>
</dbReference>
<evidence type="ECO:0000256" key="2">
    <source>
        <dbReference type="SAM" id="Phobius"/>
    </source>
</evidence>
<dbReference type="Proteomes" id="UP001516400">
    <property type="component" value="Unassembled WGS sequence"/>
</dbReference>
<keyword evidence="5" id="KW-1185">Reference proteome</keyword>
<dbReference type="PROSITE" id="PS51144">
    <property type="entry name" value="ALPHA_CA_2"/>
    <property type="match status" value="1"/>
</dbReference>
<dbReference type="EMBL" id="JABFTP020000124">
    <property type="protein sequence ID" value="KAL3280227.1"/>
    <property type="molecule type" value="Genomic_DNA"/>
</dbReference>
<evidence type="ECO:0000256" key="1">
    <source>
        <dbReference type="ARBA" id="ARBA00010718"/>
    </source>
</evidence>
<feature type="domain" description="Alpha-carbonic anhydrase" evidence="3">
    <location>
        <begin position="31"/>
        <end position="289"/>
    </location>
</feature>
<evidence type="ECO:0000313" key="4">
    <source>
        <dbReference type="EMBL" id="KAL3280227.1"/>
    </source>
</evidence>
<feature type="transmembrane region" description="Helical" evidence="2">
    <location>
        <begin position="12"/>
        <end position="33"/>
    </location>
</feature>
<evidence type="ECO:0000313" key="5">
    <source>
        <dbReference type="Proteomes" id="UP001516400"/>
    </source>
</evidence>
<evidence type="ECO:0000259" key="3">
    <source>
        <dbReference type="PROSITE" id="PS51144"/>
    </source>
</evidence>
<dbReference type="SUPFAM" id="SSF51069">
    <property type="entry name" value="Carbonic anhydrase"/>
    <property type="match status" value="1"/>
</dbReference>
<dbReference type="CDD" id="cd00326">
    <property type="entry name" value="alpha_CA"/>
    <property type="match status" value="1"/>
</dbReference>
<reference evidence="4 5" key="1">
    <citation type="journal article" date="2021" name="BMC Biol.">
        <title>Horizontally acquired antibacterial genes associated with adaptive radiation of ladybird beetles.</title>
        <authorList>
            <person name="Li H.S."/>
            <person name="Tang X.F."/>
            <person name="Huang Y.H."/>
            <person name="Xu Z.Y."/>
            <person name="Chen M.L."/>
            <person name="Du X.Y."/>
            <person name="Qiu B.Y."/>
            <person name="Chen P.T."/>
            <person name="Zhang W."/>
            <person name="Slipinski A."/>
            <person name="Escalona H.E."/>
            <person name="Waterhouse R.M."/>
            <person name="Zwick A."/>
            <person name="Pang H."/>
        </authorList>
    </citation>
    <scope>NUCLEOTIDE SEQUENCE [LARGE SCALE GENOMIC DNA]</scope>
    <source>
        <strain evidence="4">SYSU2018</strain>
    </source>
</reference>
<sequence length="289" mass="33164">MQSTNKETNGLSCFLFINVILPSWFPPMGFVLFKLQKEGPHTWRQNFPNACGENQSPVNLQSDCAIVVHVETLCHPLEFSEEYRHPPPEIFLMNDGHTIILYPEYGNCSPPTISGGPLDGVYELYSLNLRWGSNDEEGTEHMIDNKRYAMEMQVTFVRPGHRNVYIAADAGDVIMIAYMYQTTPVDNPYLDVILPHTGKSSKPFYKCQMESLPLSLLAPCFSKGYFSYVGSLTYPPCTEDVRWIVQSEPLSISCRQIKRFRKTPMLYCDLKHNTRPVQELHGREVIYYE</sequence>